<keyword evidence="3" id="KW-1185">Reference proteome</keyword>
<organism evidence="2 3">
    <name type="scientific">Teretinema zuelzerae</name>
    <dbReference type="NCBI Taxonomy" id="156"/>
    <lineage>
        <taxon>Bacteria</taxon>
        <taxon>Pseudomonadati</taxon>
        <taxon>Spirochaetota</taxon>
        <taxon>Spirochaetia</taxon>
        <taxon>Spirochaetales</taxon>
        <taxon>Treponemataceae</taxon>
        <taxon>Teretinema</taxon>
    </lineage>
</organism>
<evidence type="ECO:0000313" key="3">
    <source>
        <dbReference type="Proteomes" id="UP001198163"/>
    </source>
</evidence>
<dbReference type="Proteomes" id="UP001198163">
    <property type="component" value="Unassembled WGS sequence"/>
</dbReference>
<keyword evidence="1" id="KW-0732">Signal</keyword>
<comment type="caution">
    <text evidence="2">The sequence shown here is derived from an EMBL/GenBank/DDBJ whole genome shotgun (WGS) entry which is preliminary data.</text>
</comment>
<reference evidence="2" key="1">
    <citation type="submission" date="2021-08" db="EMBL/GenBank/DDBJ databases">
        <title>Comparative analyses of Brucepasteria parasyntrophica and Teretinema zuelzerae.</title>
        <authorList>
            <person name="Song Y."/>
            <person name="Brune A."/>
        </authorList>
    </citation>
    <scope>NUCLEOTIDE SEQUENCE</scope>
    <source>
        <strain evidence="2">DSM 1903</strain>
    </source>
</reference>
<feature type="signal peptide" evidence="1">
    <location>
        <begin position="1"/>
        <end position="27"/>
    </location>
</feature>
<dbReference type="AlphaFoldDB" id="A0AAE3EG14"/>
<evidence type="ECO:0000313" key="2">
    <source>
        <dbReference type="EMBL" id="MCD1653490.1"/>
    </source>
</evidence>
<evidence type="ECO:0000256" key="1">
    <source>
        <dbReference type="SAM" id="SignalP"/>
    </source>
</evidence>
<dbReference type="EMBL" id="JAINWA010000001">
    <property type="protein sequence ID" value="MCD1653490.1"/>
    <property type="molecule type" value="Genomic_DNA"/>
</dbReference>
<feature type="chain" id="PRO_5041969041" evidence="1">
    <location>
        <begin position="28"/>
        <end position="566"/>
    </location>
</feature>
<sequence length="566" mass="62559">MIRLRLFFLTLCMTAFLAASCGFPSSAVPLSLSGGETLPLAAITASAKKGVLASSGSAAWFGFPEGFSPRAVVAEIEISPPQEASVFLAFAGPEDFDSAGKPRSIDSPRAVARVSGSASRFVVRMEAPSSPVSAVVIQADFQDSAAVRVVSITETAPEYGWSKKPSVLSASFSSQGGSFDPSRSIYPALQVQGESTVVVDFAPSADSIGSRLRQERESFLFGESVFAFRRTARPGRSLIPSFLLTRGPFAQPSVFEPATPASPFIESVRLVPGTAVLFPESALQPVPADPRQILLWPQNRWRQSAYEAFSWDRFPSILIFDTADYYIQDRFFKRLAFFVEKKGYRGHLWTNDEIGSLHAFNAHDYRAESLAEFFTRSKAENFNLNPEEELLRDILEANGVILPSGDGWAAGSGAVLSLSRQSKGYLRTLFMTHESFHGLYFIDPDFRSFVSSVYAAMDERDIAFLHEYFTAIDSLGYDPADGYLMENEFMAYLLQQPLAQVEPYFVSNLRERFLRYKGSRESAEWIESTKASGFVKAAEQLNEYVFRRWGVEGGRVSLFVSTPIPD</sequence>
<gene>
    <name evidence="2" type="ORF">K7J14_02100</name>
</gene>
<proteinExistence type="predicted"/>
<dbReference type="RefSeq" id="WP_230752525.1">
    <property type="nucleotide sequence ID" value="NZ_JAINWA010000001.1"/>
</dbReference>
<name>A0AAE3EG14_9SPIR</name>
<dbReference type="PROSITE" id="PS51257">
    <property type="entry name" value="PROKAR_LIPOPROTEIN"/>
    <property type="match status" value="1"/>
</dbReference>
<protein>
    <submittedName>
        <fullName evidence="2">Uncharacterized protein</fullName>
    </submittedName>
</protein>
<accession>A0AAE3EG14</accession>